<dbReference type="SUPFAM" id="SSF48498">
    <property type="entry name" value="Tetracyclin repressor-like, C-terminal domain"/>
    <property type="match status" value="1"/>
</dbReference>
<sequence length="197" mass="21363">MGTRDRILDAAADIMRTDGVARATTKEIAKRAGFSEAALYKHFTDKPEIFVAVLHERLPQLAATLQRLQNQVGEGSVRGNLEDVVAAALAFYDESFPMLVGIFAERRLLEAHREGVRRLGAGPEYPNQALSAYLRAEQRHGRVRGEVDPNEVASLLFGACLQHAFFRHFSGAPEPAGAQNTASALVSVVAGGIEPAR</sequence>
<reference evidence="6 7" key="1">
    <citation type="submission" date="2020-08" db="EMBL/GenBank/DDBJ databases">
        <title>Sequencing the genomes of 1000 actinobacteria strains.</title>
        <authorList>
            <person name="Klenk H.-P."/>
        </authorList>
    </citation>
    <scope>NUCLEOTIDE SEQUENCE [LARGE SCALE GENOMIC DNA]</scope>
    <source>
        <strain evidence="6 7">DSM 102030</strain>
    </source>
</reference>
<dbReference type="EMBL" id="JACHJT010000001">
    <property type="protein sequence ID" value="MBB4932470.1"/>
    <property type="molecule type" value="Genomic_DNA"/>
</dbReference>
<dbReference type="GO" id="GO:0003700">
    <property type="term" value="F:DNA-binding transcription factor activity"/>
    <property type="evidence" value="ECO:0007669"/>
    <property type="project" value="TreeGrafter"/>
</dbReference>
<keyword evidence="2 4" id="KW-0238">DNA-binding</keyword>
<evidence type="ECO:0000256" key="1">
    <source>
        <dbReference type="ARBA" id="ARBA00023015"/>
    </source>
</evidence>
<dbReference type="Proteomes" id="UP000523007">
    <property type="component" value="Unassembled WGS sequence"/>
</dbReference>
<dbReference type="PANTHER" id="PTHR30055">
    <property type="entry name" value="HTH-TYPE TRANSCRIPTIONAL REGULATOR RUTR"/>
    <property type="match status" value="1"/>
</dbReference>
<dbReference type="RefSeq" id="WP_312885305.1">
    <property type="nucleotide sequence ID" value="NZ_JACHJT010000001.1"/>
</dbReference>
<accession>A0A7W7RI90</accession>
<keyword evidence="7" id="KW-1185">Reference proteome</keyword>
<gene>
    <name evidence="6" type="ORF">F4561_003290</name>
</gene>
<feature type="DNA-binding region" description="H-T-H motif" evidence="4">
    <location>
        <begin position="24"/>
        <end position="43"/>
    </location>
</feature>
<evidence type="ECO:0000313" key="6">
    <source>
        <dbReference type="EMBL" id="MBB4932470.1"/>
    </source>
</evidence>
<dbReference type="SUPFAM" id="SSF46689">
    <property type="entry name" value="Homeodomain-like"/>
    <property type="match status" value="1"/>
</dbReference>
<evidence type="ECO:0000256" key="4">
    <source>
        <dbReference type="PROSITE-ProRule" id="PRU00335"/>
    </source>
</evidence>
<evidence type="ECO:0000259" key="5">
    <source>
        <dbReference type="PROSITE" id="PS50977"/>
    </source>
</evidence>
<dbReference type="PROSITE" id="PS50977">
    <property type="entry name" value="HTH_TETR_2"/>
    <property type="match status" value="1"/>
</dbReference>
<dbReference type="InterPro" id="IPR050109">
    <property type="entry name" value="HTH-type_TetR-like_transc_reg"/>
</dbReference>
<name>A0A7W7RI90_9ACTN</name>
<dbReference type="InterPro" id="IPR009057">
    <property type="entry name" value="Homeodomain-like_sf"/>
</dbReference>
<dbReference type="Pfam" id="PF00440">
    <property type="entry name" value="TetR_N"/>
    <property type="match status" value="1"/>
</dbReference>
<dbReference type="InterPro" id="IPR001647">
    <property type="entry name" value="HTH_TetR"/>
</dbReference>
<dbReference type="GO" id="GO:0000976">
    <property type="term" value="F:transcription cis-regulatory region binding"/>
    <property type="evidence" value="ECO:0007669"/>
    <property type="project" value="TreeGrafter"/>
</dbReference>
<dbReference type="PANTHER" id="PTHR30055:SF238">
    <property type="entry name" value="MYCOFACTOCIN BIOSYNTHESIS TRANSCRIPTIONAL REGULATOR MFTR-RELATED"/>
    <property type="match status" value="1"/>
</dbReference>
<evidence type="ECO:0000313" key="7">
    <source>
        <dbReference type="Proteomes" id="UP000523007"/>
    </source>
</evidence>
<evidence type="ECO:0000256" key="2">
    <source>
        <dbReference type="ARBA" id="ARBA00023125"/>
    </source>
</evidence>
<keyword evidence="1" id="KW-0805">Transcription regulation</keyword>
<dbReference type="AlphaFoldDB" id="A0A7W7RI90"/>
<dbReference type="Gene3D" id="1.10.357.10">
    <property type="entry name" value="Tetracycline Repressor, domain 2"/>
    <property type="match status" value="1"/>
</dbReference>
<dbReference type="PRINTS" id="PR00455">
    <property type="entry name" value="HTHTETR"/>
</dbReference>
<dbReference type="InterPro" id="IPR036271">
    <property type="entry name" value="Tet_transcr_reg_TetR-rel_C_sf"/>
</dbReference>
<evidence type="ECO:0000256" key="3">
    <source>
        <dbReference type="ARBA" id="ARBA00023163"/>
    </source>
</evidence>
<proteinExistence type="predicted"/>
<protein>
    <submittedName>
        <fullName evidence="6">AcrR family transcriptional regulator</fullName>
    </submittedName>
</protein>
<feature type="domain" description="HTH tetR-type" evidence="5">
    <location>
        <begin position="1"/>
        <end position="61"/>
    </location>
</feature>
<comment type="caution">
    <text evidence="6">The sequence shown here is derived from an EMBL/GenBank/DDBJ whole genome shotgun (WGS) entry which is preliminary data.</text>
</comment>
<keyword evidence="3" id="KW-0804">Transcription</keyword>
<organism evidence="6 7">
    <name type="scientific">Lipingzhangella halophila</name>
    <dbReference type="NCBI Taxonomy" id="1783352"/>
    <lineage>
        <taxon>Bacteria</taxon>
        <taxon>Bacillati</taxon>
        <taxon>Actinomycetota</taxon>
        <taxon>Actinomycetes</taxon>
        <taxon>Streptosporangiales</taxon>
        <taxon>Nocardiopsidaceae</taxon>
        <taxon>Lipingzhangella</taxon>
    </lineage>
</organism>